<comment type="caution">
    <text evidence="7">The sequence shown here is derived from an EMBL/GenBank/DDBJ whole genome shotgun (WGS) entry which is preliminary data.</text>
</comment>
<evidence type="ECO:0000256" key="5">
    <source>
        <dbReference type="ARBA" id="ARBA00023136"/>
    </source>
</evidence>
<evidence type="ECO:0008006" key="9">
    <source>
        <dbReference type="Google" id="ProtNLM"/>
    </source>
</evidence>
<organism evidence="7 8">
    <name type="scientific">Cognatilysobacter lacus</name>
    <dbReference type="NCBI Taxonomy" id="1643323"/>
    <lineage>
        <taxon>Bacteria</taxon>
        <taxon>Pseudomonadati</taxon>
        <taxon>Pseudomonadota</taxon>
        <taxon>Gammaproteobacteria</taxon>
        <taxon>Lysobacterales</taxon>
        <taxon>Lysobacteraceae</taxon>
        <taxon>Cognatilysobacter</taxon>
    </lineage>
</organism>
<reference evidence="7 8" key="1">
    <citation type="submission" date="2019-08" db="EMBL/GenBank/DDBJ databases">
        <title>Draft genome sequence of Lysobacter sp. UKS-15.</title>
        <authorList>
            <person name="Im W.-T."/>
        </authorList>
    </citation>
    <scope>NUCLEOTIDE SEQUENCE [LARGE SCALE GENOMIC DNA]</scope>
    <source>
        <strain evidence="7 8">UKS-15</strain>
    </source>
</reference>
<keyword evidence="4" id="KW-0808">Transferase</keyword>
<evidence type="ECO:0000256" key="3">
    <source>
        <dbReference type="ARBA" id="ARBA00022519"/>
    </source>
</evidence>
<evidence type="ECO:0000256" key="6">
    <source>
        <dbReference type="ARBA" id="ARBA00023315"/>
    </source>
</evidence>
<protein>
    <recommendedName>
        <fullName evidence="9">Lipid A biosynthesis lauroyl acyltransferase</fullName>
    </recommendedName>
</protein>
<evidence type="ECO:0000256" key="4">
    <source>
        <dbReference type="ARBA" id="ARBA00022679"/>
    </source>
</evidence>
<dbReference type="Proteomes" id="UP000323164">
    <property type="component" value="Unassembled WGS sequence"/>
</dbReference>
<evidence type="ECO:0000313" key="8">
    <source>
        <dbReference type="Proteomes" id="UP000323164"/>
    </source>
</evidence>
<accession>A0A5D8YTV5</accession>
<keyword evidence="5" id="KW-0472">Membrane</keyword>
<dbReference type="GO" id="GO:0009247">
    <property type="term" value="P:glycolipid biosynthetic process"/>
    <property type="evidence" value="ECO:0007669"/>
    <property type="project" value="UniProtKB-ARBA"/>
</dbReference>
<feature type="non-terminal residue" evidence="7">
    <location>
        <position position="1"/>
    </location>
</feature>
<evidence type="ECO:0000256" key="1">
    <source>
        <dbReference type="ARBA" id="ARBA00004533"/>
    </source>
</evidence>
<keyword evidence="6" id="KW-0012">Acyltransferase</keyword>
<name>A0A5D8YTV5_9GAMM</name>
<proteinExistence type="predicted"/>
<dbReference type="GO" id="GO:0005886">
    <property type="term" value="C:plasma membrane"/>
    <property type="evidence" value="ECO:0007669"/>
    <property type="project" value="UniProtKB-SubCell"/>
</dbReference>
<evidence type="ECO:0000256" key="2">
    <source>
        <dbReference type="ARBA" id="ARBA00022475"/>
    </source>
</evidence>
<dbReference type="GO" id="GO:0016746">
    <property type="term" value="F:acyltransferase activity"/>
    <property type="evidence" value="ECO:0007669"/>
    <property type="project" value="UniProtKB-KW"/>
</dbReference>
<dbReference type="Pfam" id="PF03279">
    <property type="entry name" value="Lip_A_acyltrans"/>
    <property type="match status" value="1"/>
</dbReference>
<evidence type="ECO:0000313" key="7">
    <source>
        <dbReference type="EMBL" id="TZF85352.1"/>
    </source>
</evidence>
<sequence length="73" mass="7998">CERVGEDAGGPRFALHVEPAPTDVASRDVATSVAALNAAVESVARRDPAQYQWTYKRFSLQPDGGNPYWPDCY</sequence>
<keyword evidence="3" id="KW-0997">Cell inner membrane</keyword>
<dbReference type="AlphaFoldDB" id="A0A5D8YTV5"/>
<keyword evidence="2" id="KW-1003">Cell membrane</keyword>
<gene>
    <name evidence="7" type="ORF">FW784_12315</name>
</gene>
<comment type="subcellular location">
    <subcellularLocation>
        <location evidence="1">Cell inner membrane</location>
    </subcellularLocation>
</comment>
<dbReference type="EMBL" id="VTRV01000172">
    <property type="protein sequence ID" value="TZF85352.1"/>
    <property type="molecule type" value="Genomic_DNA"/>
</dbReference>
<keyword evidence="8" id="KW-1185">Reference proteome</keyword>
<dbReference type="InterPro" id="IPR004960">
    <property type="entry name" value="LipA_acyltrans"/>
</dbReference>